<dbReference type="Proteomes" id="UP000653797">
    <property type="component" value="Unassembled WGS sequence"/>
</dbReference>
<gene>
    <name evidence="2" type="ORF">IC230_10445</name>
</gene>
<dbReference type="Gene3D" id="3.40.50.2000">
    <property type="entry name" value="Glycogen Phosphorylase B"/>
    <property type="match status" value="2"/>
</dbReference>
<comment type="caution">
    <text evidence="2">The sequence shown here is derived from an EMBL/GenBank/DDBJ whole genome shotgun (WGS) entry which is preliminary data.</text>
</comment>
<dbReference type="InterPro" id="IPR050194">
    <property type="entry name" value="Glycosyltransferase_grp1"/>
</dbReference>
<dbReference type="AlphaFoldDB" id="A0A927GD37"/>
<keyword evidence="3" id="KW-1185">Reference proteome</keyword>
<organism evidence="2 3">
    <name type="scientific">Spirosoma validum</name>
    <dbReference type="NCBI Taxonomy" id="2771355"/>
    <lineage>
        <taxon>Bacteria</taxon>
        <taxon>Pseudomonadati</taxon>
        <taxon>Bacteroidota</taxon>
        <taxon>Cytophagia</taxon>
        <taxon>Cytophagales</taxon>
        <taxon>Cytophagaceae</taxon>
        <taxon>Spirosoma</taxon>
    </lineage>
</organism>
<dbReference type="InterPro" id="IPR001296">
    <property type="entry name" value="Glyco_trans_1"/>
</dbReference>
<evidence type="ECO:0000313" key="3">
    <source>
        <dbReference type="Proteomes" id="UP000653797"/>
    </source>
</evidence>
<proteinExistence type="predicted"/>
<dbReference type="CDD" id="cd03801">
    <property type="entry name" value="GT4_PimA-like"/>
    <property type="match status" value="1"/>
</dbReference>
<dbReference type="GO" id="GO:0016757">
    <property type="term" value="F:glycosyltransferase activity"/>
    <property type="evidence" value="ECO:0007669"/>
    <property type="project" value="InterPro"/>
</dbReference>
<name>A0A927GD37_9BACT</name>
<dbReference type="EMBL" id="JACXAA010000003">
    <property type="protein sequence ID" value="MBD2753309.1"/>
    <property type="molecule type" value="Genomic_DNA"/>
</dbReference>
<evidence type="ECO:0000259" key="1">
    <source>
        <dbReference type="Pfam" id="PF00534"/>
    </source>
</evidence>
<dbReference type="PANTHER" id="PTHR45947">
    <property type="entry name" value="SULFOQUINOVOSYL TRANSFERASE SQD2"/>
    <property type="match status" value="1"/>
</dbReference>
<feature type="domain" description="Glycosyl transferase family 1" evidence="1">
    <location>
        <begin position="242"/>
        <end position="391"/>
    </location>
</feature>
<accession>A0A927GD37</accession>
<dbReference type="SUPFAM" id="SSF53756">
    <property type="entry name" value="UDP-Glycosyltransferase/glycogen phosphorylase"/>
    <property type="match status" value="1"/>
</dbReference>
<sequence>MNLLLSHPTGNANVRAAAMGLLNGTQLAEFHTTIAIFEGDILDSLREFVSSLSEIRRRQFDKSLKSITYTWPWHELARLVASKAGWSTLLTHETGRFSIDQVYQQFDYQIANWINRRTGPTLTGVYAYEDGALETFQAAKKRGLVCLYDLPIGYWRAARRLLETEQIQRPDWANTLTGFRDSTEKLARKDKELSLADHILVASTFTAQTLSEYPGSLAPVSVIPYGFPTVNTKANRTIPQGRRLRMLFVGGLSQRKGIANLFAAVAGLEKWVELTVVGQKTGVACPALDYALSQHHWIPSLSHDRILALMQTQDILVFPSLFEGFGLVITEAMSQGTPVITTERTAGPDLITDGNNGWIIEAGSTQALRQILDILLQNPRTIVAAGKAARETARLRPWEIYGKELACQVAEISIPA</sequence>
<dbReference type="Pfam" id="PF00534">
    <property type="entry name" value="Glycos_transf_1"/>
    <property type="match status" value="1"/>
</dbReference>
<dbReference type="PANTHER" id="PTHR45947:SF3">
    <property type="entry name" value="SULFOQUINOVOSYL TRANSFERASE SQD2"/>
    <property type="match status" value="1"/>
</dbReference>
<reference evidence="2" key="1">
    <citation type="submission" date="2020-09" db="EMBL/GenBank/DDBJ databases">
        <authorList>
            <person name="Kim M.K."/>
        </authorList>
    </citation>
    <scope>NUCLEOTIDE SEQUENCE</scope>
    <source>
        <strain evidence="2">BT704</strain>
    </source>
</reference>
<dbReference type="RefSeq" id="WP_191038933.1">
    <property type="nucleotide sequence ID" value="NZ_JACXAA010000003.1"/>
</dbReference>
<protein>
    <submittedName>
        <fullName evidence="2">Glycosyltransferase family 4 protein</fullName>
    </submittedName>
</protein>
<evidence type="ECO:0000313" key="2">
    <source>
        <dbReference type="EMBL" id="MBD2753309.1"/>
    </source>
</evidence>